<protein>
    <submittedName>
        <fullName evidence="2">Uncharacterized protein</fullName>
    </submittedName>
</protein>
<organism evidence="2 3">
    <name type="scientific">Salinirubellus salinus</name>
    <dbReference type="NCBI Taxonomy" id="1364945"/>
    <lineage>
        <taxon>Archaea</taxon>
        <taxon>Methanobacteriati</taxon>
        <taxon>Methanobacteriota</taxon>
        <taxon>Stenosarchaea group</taxon>
        <taxon>Halobacteria</taxon>
        <taxon>Halobacteriales</taxon>
        <taxon>Natronomonadaceae</taxon>
        <taxon>Salinirubellus</taxon>
    </lineage>
</organism>
<sequence>MRKVPVVLLAVCLVLSGCSFLGGTGTPTAGPNPGPGTDTGTPVDGQVDPPGIENGRLTDLNVLLDAHETALLETGFEADLRANATNSFEGEVYESRQRQQTIVEPGATEYRFRTTSVGDGFVANNWGNESTTVIRARIGNTTRYQVEDATADRLLTTRPVLENYLNATEMTVVERGTIRDGQQVVRLENEGTPYVDELERGVVPRNASDLRNWTVTAVVDDRGRVLQFRATGEYTLQEQAGELDIRFSVLRTDEPSVERPEWVGEALERAAEQS</sequence>
<dbReference type="AlphaFoldDB" id="A0A9E7R546"/>
<dbReference type="GeneID" id="74941012"/>
<gene>
    <name evidence="2" type="ORF">N0B31_01280</name>
</gene>
<keyword evidence="3" id="KW-1185">Reference proteome</keyword>
<dbReference type="EMBL" id="CP104003">
    <property type="protein sequence ID" value="UWM54923.1"/>
    <property type="molecule type" value="Genomic_DNA"/>
</dbReference>
<proteinExistence type="predicted"/>
<dbReference type="KEGG" id="ssai:N0B31_01280"/>
<evidence type="ECO:0000313" key="2">
    <source>
        <dbReference type="EMBL" id="UWM54923.1"/>
    </source>
</evidence>
<accession>A0A9E7R546</accession>
<feature type="region of interest" description="Disordered" evidence="1">
    <location>
        <begin position="26"/>
        <end position="51"/>
    </location>
</feature>
<evidence type="ECO:0000313" key="3">
    <source>
        <dbReference type="Proteomes" id="UP001057580"/>
    </source>
</evidence>
<name>A0A9E7R546_9EURY</name>
<dbReference type="InterPro" id="IPR055959">
    <property type="entry name" value="DUF7537"/>
</dbReference>
<dbReference type="RefSeq" id="WP_260593953.1">
    <property type="nucleotide sequence ID" value="NZ_CP104003.1"/>
</dbReference>
<dbReference type="PROSITE" id="PS51257">
    <property type="entry name" value="PROKAR_LIPOPROTEIN"/>
    <property type="match status" value="1"/>
</dbReference>
<evidence type="ECO:0000256" key="1">
    <source>
        <dbReference type="SAM" id="MobiDB-lite"/>
    </source>
</evidence>
<reference evidence="2" key="1">
    <citation type="submission" date="2022-09" db="EMBL/GenBank/DDBJ databases">
        <title>Diverse halophilic archaea isolated from saline environments.</title>
        <authorList>
            <person name="Cui H.-L."/>
        </authorList>
    </citation>
    <scope>NUCLEOTIDE SEQUENCE</scope>
    <source>
        <strain evidence="2">ZS-35-S2</strain>
    </source>
</reference>
<feature type="compositionally biased region" description="Low complexity" evidence="1">
    <location>
        <begin position="26"/>
        <end position="42"/>
    </location>
</feature>
<dbReference type="Proteomes" id="UP001057580">
    <property type="component" value="Chromosome"/>
</dbReference>
<dbReference type="Pfam" id="PF24381">
    <property type="entry name" value="DUF7537"/>
    <property type="match status" value="1"/>
</dbReference>